<reference evidence="1" key="1">
    <citation type="submission" date="2023-10" db="EMBL/GenBank/DDBJ databases">
        <title>Genome assembly of Pristionchus species.</title>
        <authorList>
            <person name="Yoshida K."/>
            <person name="Sommer R.J."/>
        </authorList>
    </citation>
    <scope>NUCLEOTIDE SEQUENCE</scope>
    <source>
        <strain evidence="1">RS0144</strain>
    </source>
</reference>
<evidence type="ECO:0000313" key="2">
    <source>
        <dbReference type="Proteomes" id="UP001432027"/>
    </source>
</evidence>
<dbReference type="EMBL" id="BTSX01000001">
    <property type="protein sequence ID" value="GMS79081.1"/>
    <property type="molecule type" value="Genomic_DNA"/>
</dbReference>
<dbReference type="AlphaFoldDB" id="A0AAV5S807"/>
<keyword evidence="2" id="KW-1185">Reference proteome</keyword>
<protein>
    <recommendedName>
        <fullName evidence="3">Ribosomal protein</fullName>
    </recommendedName>
</protein>
<evidence type="ECO:0008006" key="3">
    <source>
        <dbReference type="Google" id="ProtNLM"/>
    </source>
</evidence>
<evidence type="ECO:0000313" key="1">
    <source>
        <dbReference type="EMBL" id="GMS79081.1"/>
    </source>
</evidence>
<feature type="non-terminal residue" evidence="1">
    <location>
        <position position="1"/>
    </location>
</feature>
<dbReference type="Proteomes" id="UP001432027">
    <property type="component" value="Unassembled WGS sequence"/>
</dbReference>
<accession>A0AAV5S807</accession>
<feature type="non-terminal residue" evidence="1">
    <location>
        <position position="502"/>
    </location>
</feature>
<comment type="caution">
    <text evidence="1">The sequence shown here is derived from an EMBL/GenBank/DDBJ whole genome shotgun (WGS) entry which is preliminary data.</text>
</comment>
<gene>
    <name evidence="1" type="ORF">PENTCL1PPCAC_1256</name>
</gene>
<name>A0AAV5S807_9BILA</name>
<proteinExistence type="predicted"/>
<sequence length="502" mass="56505">GKIYRSRNCIATKQQIYMNKTKQLMSIIIWSLEKKLSCQKTRVDVLVLASPSRSTAHVRSPPIPVVLDDLRHHLEDVSLVLRRSRLEVDHPETGEDADARLGQHVQADGAASAACRHFQRRTGVTVDRVHNVFDEAVDAGARVCRQAGVAGHELIQIHQHRMLLVSSGELEDGRISANVGHDRVPIEASHAFDADLLWLESFSHQLHDHAEESRGEINDELSLIALEDVNSLQQSGYVGILGAVSRLQLQLRRLARLDADVRLVDVVVSCSRCCRITIEAVPVVALKVVVDLLLDVGESRRLWLGHLLERRMRVEERLLVDPQLHGNGRQLRLLLLVESELCRALHLPLQHHRQRRRLRPTRLYVQQDGQVAARRVARLRSGSDECGRGVGLVVLRLLQDPASRRLAAVLFRRGRDEGGWVVPHRLQLLQVVLQLLYDGWLPPRLRVRGGGRRPGSGRRVELQIDAGRCLIEGRERRCEHVIAGSVVGGWWWIGPVVAARLI</sequence>
<organism evidence="1 2">
    <name type="scientific">Pristionchus entomophagus</name>
    <dbReference type="NCBI Taxonomy" id="358040"/>
    <lineage>
        <taxon>Eukaryota</taxon>
        <taxon>Metazoa</taxon>
        <taxon>Ecdysozoa</taxon>
        <taxon>Nematoda</taxon>
        <taxon>Chromadorea</taxon>
        <taxon>Rhabditida</taxon>
        <taxon>Rhabditina</taxon>
        <taxon>Diplogasteromorpha</taxon>
        <taxon>Diplogasteroidea</taxon>
        <taxon>Neodiplogasteridae</taxon>
        <taxon>Pristionchus</taxon>
    </lineage>
</organism>